<evidence type="ECO:0000256" key="1">
    <source>
        <dbReference type="PIRNR" id="PIRNR001238"/>
    </source>
</evidence>
<evidence type="ECO:0000256" key="3">
    <source>
        <dbReference type="PIRSR" id="PIRSR001238-3"/>
    </source>
</evidence>
<dbReference type="GO" id="GO:0005737">
    <property type="term" value="C:cytoplasm"/>
    <property type="evidence" value="ECO:0007669"/>
    <property type="project" value="UniProtKB-SubCell"/>
</dbReference>
<keyword evidence="1 3" id="KW-0479">Metal-binding</keyword>
<feature type="domain" description="Amidohydrolase-related" evidence="4">
    <location>
        <begin position="55"/>
        <end position="372"/>
    </location>
</feature>
<dbReference type="AlphaFoldDB" id="A0A3D9H9I5"/>
<dbReference type="PIRSF" id="PIRSF001238">
    <property type="entry name" value="IadA"/>
    <property type="match status" value="1"/>
</dbReference>
<dbReference type="InterPro" id="IPR032466">
    <property type="entry name" value="Metal_Hydrolase"/>
</dbReference>
<name>A0A3D9H9I5_9PROT</name>
<keyword evidence="1" id="KW-0482">Metalloprotease</keyword>
<dbReference type="GO" id="GO:0046872">
    <property type="term" value="F:metal ion binding"/>
    <property type="evidence" value="ECO:0007669"/>
    <property type="project" value="UniProtKB-KW"/>
</dbReference>
<dbReference type="GO" id="GO:0008798">
    <property type="term" value="F:beta-aspartyl-peptidase activity"/>
    <property type="evidence" value="ECO:0007669"/>
    <property type="project" value="InterPro"/>
</dbReference>
<comment type="function">
    <text evidence="1">Catalyzes the hydrolytic cleavage of a subset of L-isoaspartyl (L-beta-aspartyl) dipeptides. Used to degrade proteins damaged by L-isoaspartyl residues formation.</text>
</comment>
<feature type="binding site" evidence="3">
    <location>
        <position position="286"/>
    </location>
    <ligand>
        <name>Zn(2+)</name>
        <dbReference type="ChEBI" id="CHEBI:29105"/>
        <label>1</label>
        <note>catalytic</note>
    </ligand>
</feature>
<comment type="caution">
    <text evidence="5">The sequence shown here is derived from an EMBL/GenBank/DDBJ whole genome shotgun (WGS) entry which is preliminary data.</text>
</comment>
<feature type="binding site" evidence="3">
    <location>
        <position position="63"/>
    </location>
    <ligand>
        <name>Zn(2+)</name>
        <dbReference type="ChEBI" id="CHEBI:29105"/>
        <label>1</label>
        <note>catalytic</note>
    </ligand>
</feature>
<accession>A0A3D9H9I5</accession>
<dbReference type="OrthoDB" id="9765769at2"/>
<dbReference type="SUPFAM" id="SSF51556">
    <property type="entry name" value="Metallo-dependent hydrolases"/>
    <property type="match status" value="1"/>
</dbReference>
<keyword evidence="1" id="KW-0645">Protease</keyword>
<comment type="PTM">
    <text evidence="1">Carboxylation allows a single lysine to coordinate two zinc ions.</text>
</comment>
<dbReference type="PANTHER" id="PTHR11647">
    <property type="entry name" value="HYDRANTOINASE/DIHYDROPYRIMIDINASE FAMILY MEMBER"/>
    <property type="match status" value="1"/>
</dbReference>
<comment type="subcellular location">
    <subcellularLocation>
        <location evidence="1">Cytoplasm</location>
    </subcellularLocation>
</comment>
<dbReference type="Gene3D" id="2.30.40.10">
    <property type="entry name" value="Urease, subunit C, domain 1"/>
    <property type="match status" value="1"/>
</dbReference>
<sequence>MSVMLLIRGADVYAPDFLGSKDVLVAGGKIIAIEGKINAPEDLDCRVIDANGLKLTPGLVDVHVHIAGGGGDGGPATRTPEVQLQQLVAGGTTTAVGCIGTDGHTRTTASLVMKAKAIREQGLSAWVYTGSYQVPAPTLTGEVAQDLALIDEIIGVGETAIADIRSSSPTLTELVKLGKATLVGGLLGSKAGVIHLHMGNADNPFELIYRAAEESDLPISKFYPTHVNRNPRIIKEAVALAKQIPVDITAATMPGELETTHVAPGEAVRTLLEGGAPIEHITMSSDGCGSLPDYDGDGNLIGIKMGLPAALFANIRQMVREDVLPLDQALKLVTSNPARVLKLDGKGGIAVGKDADFLLLDADLNLQWVFAAGESWMEDGAIVRKGNFE</sequence>
<feature type="active site" description="Proton acceptor" evidence="2">
    <location>
        <position position="286"/>
    </location>
</feature>
<comment type="similarity">
    <text evidence="1">Belongs to the peptidase M38 family.</text>
</comment>
<dbReference type="GO" id="GO:0016810">
    <property type="term" value="F:hydrolase activity, acting on carbon-nitrogen (but not peptide) bonds"/>
    <property type="evidence" value="ECO:0007669"/>
    <property type="project" value="InterPro"/>
</dbReference>
<evidence type="ECO:0000313" key="6">
    <source>
        <dbReference type="Proteomes" id="UP000256845"/>
    </source>
</evidence>
<dbReference type="RefSeq" id="WP_115938102.1">
    <property type="nucleotide sequence ID" value="NZ_QRDW01000010.1"/>
</dbReference>
<dbReference type="Proteomes" id="UP000256845">
    <property type="component" value="Unassembled WGS sequence"/>
</dbReference>
<feature type="binding site" evidence="3">
    <location>
        <position position="226"/>
    </location>
    <ligand>
        <name>Zn(2+)</name>
        <dbReference type="ChEBI" id="CHEBI:29105"/>
        <label>2</label>
        <note>catalytic</note>
    </ligand>
</feature>
<organism evidence="5 6">
    <name type="scientific">Aestuariispira insulae</name>
    <dbReference type="NCBI Taxonomy" id="1461337"/>
    <lineage>
        <taxon>Bacteria</taxon>
        <taxon>Pseudomonadati</taxon>
        <taxon>Pseudomonadota</taxon>
        <taxon>Alphaproteobacteria</taxon>
        <taxon>Rhodospirillales</taxon>
        <taxon>Kiloniellaceae</taxon>
        <taxon>Aestuariispira</taxon>
    </lineage>
</organism>
<gene>
    <name evidence="5" type="ORF">DFP90_11057</name>
</gene>
<reference evidence="5 6" key="1">
    <citation type="submission" date="2018-07" db="EMBL/GenBank/DDBJ databases">
        <title>Genomic Encyclopedia of Type Strains, Phase III (KMG-III): the genomes of soil and plant-associated and newly described type strains.</title>
        <authorList>
            <person name="Whitman W."/>
        </authorList>
    </citation>
    <scope>NUCLEOTIDE SEQUENCE [LARGE SCALE GENOMIC DNA]</scope>
    <source>
        <strain evidence="5 6">CECT 8488</strain>
    </source>
</reference>
<dbReference type="InterPro" id="IPR011059">
    <property type="entry name" value="Metal-dep_hydrolase_composite"/>
</dbReference>
<keyword evidence="6" id="KW-1185">Reference proteome</keyword>
<evidence type="ECO:0000313" key="5">
    <source>
        <dbReference type="EMBL" id="RED46148.1"/>
    </source>
</evidence>
<dbReference type="InterPro" id="IPR006680">
    <property type="entry name" value="Amidohydro-rel"/>
</dbReference>
<comment type="cofactor">
    <cofactor evidence="1 3">
        <name>Zn(2+)</name>
        <dbReference type="ChEBI" id="CHEBI:29105"/>
    </cofactor>
    <text evidence="1 3">Binds 2 Zn(2+) ions per subunit.</text>
</comment>
<dbReference type="GO" id="GO:0006508">
    <property type="term" value="P:proteolysis"/>
    <property type="evidence" value="ECO:0007669"/>
    <property type="project" value="UniProtKB-KW"/>
</dbReference>
<dbReference type="Gene3D" id="3.20.20.140">
    <property type="entry name" value="Metal-dependent hydrolases"/>
    <property type="match status" value="1"/>
</dbReference>
<protein>
    <recommendedName>
        <fullName evidence="1">Isoaspartyl dipeptidase</fullName>
        <ecNumber evidence="1">3.4.19.-</ecNumber>
    </recommendedName>
</protein>
<dbReference type="EMBL" id="QRDW01000010">
    <property type="protein sequence ID" value="RED46148.1"/>
    <property type="molecule type" value="Genomic_DNA"/>
</dbReference>
<dbReference type="Pfam" id="PF01979">
    <property type="entry name" value="Amidohydro_1"/>
    <property type="match status" value="1"/>
</dbReference>
<proteinExistence type="inferred from homology"/>
<dbReference type="NCBIfam" id="TIGR01975">
    <property type="entry name" value="isoAsp_dipep"/>
    <property type="match status" value="1"/>
</dbReference>
<dbReference type="EC" id="3.4.19.-" evidence="1"/>
<dbReference type="InterPro" id="IPR010229">
    <property type="entry name" value="Pept_M38_dipep"/>
</dbReference>
<keyword evidence="1" id="KW-0378">Hydrolase</keyword>
<feature type="binding site" evidence="3">
    <location>
        <position position="197"/>
    </location>
    <ligand>
        <name>Zn(2+)</name>
        <dbReference type="ChEBI" id="CHEBI:29105"/>
        <label>2</label>
        <note>catalytic</note>
    </ligand>
</feature>
<dbReference type="SUPFAM" id="SSF51338">
    <property type="entry name" value="Composite domain of metallo-dependent hydrolases"/>
    <property type="match status" value="1"/>
</dbReference>
<keyword evidence="1 3" id="KW-0862">Zinc</keyword>
<dbReference type="GO" id="GO:0008237">
    <property type="term" value="F:metallopeptidase activity"/>
    <property type="evidence" value="ECO:0007669"/>
    <property type="project" value="UniProtKB-KW"/>
</dbReference>
<evidence type="ECO:0000256" key="2">
    <source>
        <dbReference type="PIRSR" id="PIRSR001238-1"/>
    </source>
</evidence>
<dbReference type="PANTHER" id="PTHR11647:SF1">
    <property type="entry name" value="COLLAPSIN RESPONSE MEDIATOR PROTEIN"/>
    <property type="match status" value="1"/>
</dbReference>
<evidence type="ECO:0000259" key="4">
    <source>
        <dbReference type="Pfam" id="PF01979"/>
    </source>
</evidence>
<dbReference type="InterPro" id="IPR050378">
    <property type="entry name" value="Metallo-dep_Hydrolases_sf"/>
</dbReference>
<feature type="binding site" evidence="3">
    <location>
        <position position="65"/>
    </location>
    <ligand>
        <name>Zn(2+)</name>
        <dbReference type="ChEBI" id="CHEBI:29105"/>
        <label>1</label>
        <note>catalytic</note>
    </ligand>
</feature>